<keyword evidence="4" id="KW-0805">Transcription regulation</keyword>
<dbReference type="InterPro" id="IPR040504">
    <property type="entry name" value="TFIIF_beta_N"/>
</dbReference>
<evidence type="ECO:0000256" key="2">
    <source>
        <dbReference type="ARBA" id="ARBA00009543"/>
    </source>
</evidence>
<feature type="domain" description="TFIIF beta subunit HTH" evidence="9">
    <location>
        <begin position="188"/>
        <end position="220"/>
    </location>
</feature>
<dbReference type="PANTHER" id="PTHR10445">
    <property type="entry name" value="GENERAL TRANSCRIPTION FACTOR IIF SUBUNIT 2"/>
    <property type="match status" value="1"/>
</dbReference>
<evidence type="ECO:0000313" key="11">
    <source>
        <dbReference type="EMBL" id="WAR28529.1"/>
    </source>
</evidence>
<evidence type="ECO:0000256" key="3">
    <source>
        <dbReference type="ARBA" id="ARBA00020815"/>
    </source>
</evidence>
<evidence type="ECO:0000313" key="12">
    <source>
        <dbReference type="Proteomes" id="UP001164746"/>
    </source>
</evidence>
<comment type="similarity">
    <text evidence="2">Belongs to the TFIIF beta subunit family.</text>
</comment>
<dbReference type="Proteomes" id="UP001164746">
    <property type="component" value="Chromosome 15"/>
</dbReference>
<organism evidence="11 12">
    <name type="scientific">Mya arenaria</name>
    <name type="common">Soft-shell clam</name>
    <dbReference type="NCBI Taxonomy" id="6604"/>
    <lineage>
        <taxon>Eukaryota</taxon>
        <taxon>Metazoa</taxon>
        <taxon>Spiralia</taxon>
        <taxon>Lophotrochozoa</taxon>
        <taxon>Mollusca</taxon>
        <taxon>Bivalvia</taxon>
        <taxon>Autobranchia</taxon>
        <taxon>Heteroconchia</taxon>
        <taxon>Euheterodonta</taxon>
        <taxon>Imparidentia</taxon>
        <taxon>Neoheterodontei</taxon>
        <taxon>Myida</taxon>
        <taxon>Myoidea</taxon>
        <taxon>Myidae</taxon>
        <taxon>Mya</taxon>
    </lineage>
</organism>
<protein>
    <recommendedName>
        <fullName evidence="3">General transcription factor IIF subunit 2</fullName>
    </recommendedName>
    <alternativeName>
        <fullName evidence="8">Transcription initiation factor IIF subunit beta</fullName>
    </alternativeName>
</protein>
<dbReference type="InterPro" id="IPR036390">
    <property type="entry name" value="WH_DNA-bd_sf"/>
</dbReference>
<evidence type="ECO:0000256" key="4">
    <source>
        <dbReference type="ARBA" id="ARBA00023015"/>
    </source>
</evidence>
<proteinExistence type="inferred from homology"/>
<dbReference type="InterPro" id="IPR003196">
    <property type="entry name" value="TFIIF_beta"/>
</dbReference>
<dbReference type="Gene3D" id="1.10.10.10">
    <property type="entry name" value="Winged helix-like DNA-binding domain superfamily/Winged helix DNA-binding domain"/>
    <property type="match status" value="1"/>
</dbReference>
<sequence>MSANIDEEKVKQVKEVDLTAAGRGVWLVKVPKYLSEKWKKNSGKCDVGRLKITRLKGVQGAKPEVTFSTNDDQAKQLVPGMPSTTPKEHKFLLTGVGNQNLVVFSEKKKRVAIEGKVIQRAECRPVADKSYLQLKKCALEPLQRELCNKPKREIKQITTVPNSYKPVSNHAANIEHEKKMKEGGKRIRDDKEVVKNRLFEIFEKHQYYNIQDLVKLTNQPV</sequence>
<evidence type="ECO:0000256" key="8">
    <source>
        <dbReference type="ARBA" id="ARBA00033388"/>
    </source>
</evidence>
<dbReference type="SUPFAM" id="SSF50916">
    <property type="entry name" value="Rap30/74 interaction domains"/>
    <property type="match status" value="1"/>
</dbReference>
<evidence type="ECO:0000259" key="9">
    <source>
        <dbReference type="Pfam" id="PF02270"/>
    </source>
</evidence>
<dbReference type="CDD" id="cd07980">
    <property type="entry name" value="TFIIF_beta"/>
    <property type="match status" value="1"/>
</dbReference>
<dbReference type="InterPro" id="IPR036388">
    <property type="entry name" value="WH-like_DNA-bd_sf"/>
</dbReference>
<accession>A0ABY7G4T3</accession>
<dbReference type="PANTHER" id="PTHR10445:SF0">
    <property type="entry name" value="GENERAL TRANSCRIPTION FACTOR IIF SUBUNIT 2"/>
    <property type="match status" value="1"/>
</dbReference>
<name>A0ABY7G4T3_MYAAR</name>
<gene>
    <name evidence="11" type="ORF">MAR_014233</name>
</gene>
<evidence type="ECO:0000256" key="7">
    <source>
        <dbReference type="ARBA" id="ARBA00023242"/>
    </source>
</evidence>
<feature type="non-terminal residue" evidence="11">
    <location>
        <position position="1"/>
    </location>
</feature>
<comment type="subcellular location">
    <subcellularLocation>
        <location evidence="1">Nucleus</location>
    </subcellularLocation>
</comment>
<dbReference type="InterPro" id="IPR011039">
    <property type="entry name" value="TFIIF_interaction"/>
</dbReference>
<evidence type="ECO:0000259" key="10">
    <source>
        <dbReference type="Pfam" id="PF17683"/>
    </source>
</evidence>
<keyword evidence="12" id="KW-1185">Reference proteome</keyword>
<dbReference type="Pfam" id="PF02270">
    <property type="entry name" value="TFIIF_beta"/>
    <property type="match status" value="1"/>
</dbReference>
<dbReference type="SUPFAM" id="SSF46785">
    <property type="entry name" value="Winged helix' DNA-binding domain"/>
    <property type="match status" value="1"/>
</dbReference>
<evidence type="ECO:0000256" key="5">
    <source>
        <dbReference type="ARBA" id="ARBA00023125"/>
    </source>
</evidence>
<keyword evidence="5" id="KW-0238">DNA-binding</keyword>
<reference evidence="11" key="1">
    <citation type="submission" date="2022-11" db="EMBL/GenBank/DDBJ databases">
        <title>Centuries of genome instability and evolution in soft-shell clam transmissible cancer (bioRxiv).</title>
        <authorList>
            <person name="Hart S.F.M."/>
            <person name="Yonemitsu M.A."/>
            <person name="Giersch R.M."/>
            <person name="Beal B.F."/>
            <person name="Arriagada G."/>
            <person name="Davis B.W."/>
            <person name="Ostrander E.A."/>
            <person name="Goff S.P."/>
            <person name="Metzger M.J."/>
        </authorList>
    </citation>
    <scope>NUCLEOTIDE SEQUENCE</scope>
    <source>
        <strain evidence="11">MELC-2E11</strain>
        <tissue evidence="11">Siphon/mantle</tissue>
    </source>
</reference>
<evidence type="ECO:0000256" key="6">
    <source>
        <dbReference type="ARBA" id="ARBA00023163"/>
    </source>
</evidence>
<dbReference type="EMBL" id="CP111026">
    <property type="protein sequence ID" value="WAR28529.1"/>
    <property type="molecule type" value="Genomic_DNA"/>
</dbReference>
<feature type="domain" description="TFIIF beta subunit N-terminal" evidence="10">
    <location>
        <begin position="23"/>
        <end position="109"/>
    </location>
</feature>
<keyword evidence="6" id="KW-0804">Transcription</keyword>
<dbReference type="InterPro" id="IPR040450">
    <property type="entry name" value="TFIIF_beta_HTH"/>
</dbReference>
<dbReference type="Pfam" id="PF17683">
    <property type="entry name" value="TFIIF_beta_N"/>
    <property type="match status" value="1"/>
</dbReference>
<evidence type="ECO:0000256" key="1">
    <source>
        <dbReference type="ARBA" id="ARBA00004123"/>
    </source>
</evidence>
<keyword evidence="7" id="KW-0539">Nucleus</keyword>